<dbReference type="Pfam" id="PF14246">
    <property type="entry name" value="TetR_C_7"/>
    <property type="match status" value="1"/>
</dbReference>
<dbReference type="InterPro" id="IPR009057">
    <property type="entry name" value="Homeodomain-like_sf"/>
</dbReference>
<dbReference type="InterPro" id="IPR039536">
    <property type="entry name" value="TetR_C_Proteobacteria"/>
</dbReference>
<name>A0ABW1EYY4_9ACTN</name>
<dbReference type="InterPro" id="IPR050109">
    <property type="entry name" value="HTH-type_TetR-like_transc_reg"/>
</dbReference>
<evidence type="ECO:0000256" key="3">
    <source>
        <dbReference type="SAM" id="MobiDB-lite"/>
    </source>
</evidence>
<dbReference type="RefSeq" id="WP_313764632.1">
    <property type="nucleotide sequence ID" value="NZ_BAAAVH010000071.1"/>
</dbReference>
<feature type="domain" description="HTH tetR-type" evidence="4">
    <location>
        <begin position="28"/>
        <end position="88"/>
    </location>
</feature>
<dbReference type="PANTHER" id="PTHR30055">
    <property type="entry name" value="HTH-TYPE TRANSCRIPTIONAL REGULATOR RUTR"/>
    <property type="match status" value="1"/>
</dbReference>
<accession>A0ABW1EYY4</accession>
<protein>
    <submittedName>
        <fullName evidence="5">TetR/AcrR family transcriptional regulator</fullName>
    </submittedName>
</protein>
<dbReference type="SUPFAM" id="SSF46689">
    <property type="entry name" value="Homeodomain-like"/>
    <property type="match status" value="1"/>
</dbReference>
<keyword evidence="6" id="KW-1185">Reference proteome</keyword>
<evidence type="ECO:0000256" key="1">
    <source>
        <dbReference type="ARBA" id="ARBA00023125"/>
    </source>
</evidence>
<gene>
    <name evidence="5" type="ORF">ACFP0N_14970</name>
</gene>
<dbReference type="Gene3D" id="1.10.357.10">
    <property type="entry name" value="Tetracycline Repressor, domain 2"/>
    <property type="match status" value="1"/>
</dbReference>
<evidence type="ECO:0000256" key="2">
    <source>
        <dbReference type="PROSITE-ProRule" id="PRU00335"/>
    </source>
</evidence>
<keyword evidence="1 2" id="KW-0238">DNA-binding</keyword>
<dbReference type="PANTHER" id="PTHR30055:SF146">
    <property type="entry name" value="HTH-TYPE TRANSCRIPTIONAL DUAL REGULATOR CECR"/>
    <property type="match status" value="1"/>
</dbReference>
<evidence type="ECO:0000313" key="6">
    <source>
        <dbReference type="Proteomes" id="UP001596067"/>
    </source>
</evidence>
<feature type="region of interest" description="Disordered" evidence="3">
    <location>
        <begin position="1"/>
        <end position="31"/>
    </location>
</feature>
<dbReference type="PRINTS" id="PR00455">
    <property type="entry name" value="HTHTETR"/>
</dbReference>
<feature type="compositionally biased region" description="Low complexity" evidence="3">
    <location>
        <begin position="1"/>
        <end position="24"/>
    </location>
</feature>
<dbReference type="Pfam" id="PF00440">
    <property type="entry name" value="TetR_N"/>
    <property type="match status" value="1"/>
</dbReference>
<proteinExistence type="predicted"/>
<dbReference type="PROSITE" id="PS50977">
    <property type="entry name" value="HTH_TETR_2"/>
    <property type="match status" value="1"/>
</dbReference>
<sequence length="226" mass="23760">MTPGTSGASAAPTTPATPAPTAGSRRMPEKRQAITRAASTVFGREGYTRASVDAIAAEAGVSKRTIYNHFGDKEKLFLSVALETADELTEVIAGLADRHLHKIVDLEADLTAFAVDRARAVLTAGDHYALGRTIRAEAANIPPDVLRAWLDAGPLASQRDLAAHFGRLADQGLLNIEDAALAATQFTLLTFSGAADATFFGAVPIAEEDLRSGITAGIKAFLRLYG</sequence>
<feature type="DNA-binding region" description="H-T-H motif" evidence="2">
    <location>
        <begin position="51"/>
        <end position="70"/>
    </location>
</feature>
<reference evidence="6" key="1">
    <citation type="journal article" date="2019" name="Int. J. Syst. Evol. Microbiol.">
        <title>The Global Catalogue of Microorganisms (GCM) 10K type strain sequencing project: providing services to taxonomists for standard genome sequencing and annotation.</title>
        <authorList>
            <consortium name="The Broad Institute Genomics Platform"/>
            <consortium name="The Broad Institute Genome Sequencing Center for Infectious Disease"/>
            <person name="Wu L."/>
            <person name="Ma J."/>
        </authorList>
    </citation>
    <scope>NUCLEOTIDE SEQUENCE [LARGE SCALE GENOMIC DNA]</scope>
    <source>
        <strain evidence="6">CGMCC 4.1469</strain>
    </source>
</reference>
<evidence type="ECO:0000259" key="4">
    <source>
        <dbReference type="PROSITE" id="PS50977"/>
    </source>
</evidence>
<dbReference type="Proteomes" id="UP001596067">
    <property type="component" value="Unassembled WGS sequence"/>
</dbReference>
<dbReference type="InterPro" id="IPR023772">
    <property type="entry name" value="DNA-bd_HTH_TetR-type_CS"/>
</dbReference>
<comment type="caution">
    <text evidence="5">The sequence shown here is derived from an EMBL/GenBank/DDBJ whole genome shotgun (WGS) entry which is preliminary data.</text>
</comment>
<organism evidence="5 6">
    <name type="scientific">Kitasatospora aburaviensis</name>
    <dbReference type="NCBI Taxonomy" id="67265"/>
    <lineage>
        <taxon>Bacteria</taxon>
        <taxon>Bacillati</taxon>
        <taxon>Actinomycetota</taxon>
        <taxon>Actinomycetes</taxon>
        <taxon>Kitasatosporales</taxon>
        <taxon>Streptomycetaceae</taxon>
        <taxon>Kitasatospora</taxon>
    </lineage>
</organism>
<evidence type="ECO:0000313" key="5">
    <source>
        <dbReference type="EMBL" id="MFC5886266.1"/>
    </source>
</evidence>
<dbReference type="PROSITE" id="PS01081">
    <property type="entry name" value="HTH_TETR_1"/>
    <property type="match status" value="1"/>
</dbReference>
<dbReference type="InterPro" id="IPR001647">
    <property type="entry name" value="HTH_TetR"/>
</dbReference>
<dbReference type="EMBL" id="JBHSOD010000015">
    <property type="protein sequence ID" value="MFC5886266.1"/>
    <property type="molecule type" value="Genomic_DNA"/>
</dbReference>